<keyword evidence="2 15" id="KW-0645">Protease</keyword>
<comment type="function">
    <text evidence="15">Proteolytically removes the C-terminal three residues of farnesylated proteins.</text>
</comment>
<evidence type="ECO:0000256" key="3">
    <source>
        <dbReference type="ARBA" id="ARBA00022692"/>
    </source>
</evidence>
<keyword evidence="19" id="KW-1185">Reference proteome</keyword>
<keyword evidence="6 15" id="KW-0256">Endoplasmic reticulum</keyword>
<feature type="binding site" evidence="14">
    <location>
        <position position="307"/>
    </location>
    <ligand>
        <name>Zn(2+)</name>
        <dbReference type="ChEBI" id="CHEBI:29105"/>
        <note>catalytic</note>
    </ligand>
</feature>
<dbReference type="PROSITE" id="PS51257">
    <property type="entry name" value="PROKAR_LIPOPROTEIN"/>
    <property type="match status" value="1"/>
</dbReference>
<keyword evidence="8 15" id="KW-1133">Transmembrane helix</keyword>
<protein>
    <recommendedName>
        <fullName evidence="15">CAAX prenyl protease</fullName>
        <ecNumber evidence="15">3.4.24.84</ecNumber>
    </recommendedName>
</protein>
<comment type="subcellular location">
    <subcellularLocation>
        <location evidence="1 15">Endoplasmic reticulum membrane</location>
        <topology evidence="1 15">Multi-pass membrane protein</topology>
    </subcellularLocation>
</comment>
<dbReference type="GO" id="GO:0004222">
    <property type="term" value="F:metalloendopeptidase activity"/>
    <property type="evidence" value="ECO:0007669"/>
    <property type="project" value="UniProtKB-UniRule"/>
</dbReference>
<comment type="similarity">
    <text evidence="12 15">Belongs to the peptidase M48A family.</text>
</comment>
<dbReference type="PANTHER" id="PTHR10120">
    <property type="entry name" value="CAAX PRENYL PROTEASE 1"/>
    <property type="match status" value="1"/>
</dbReference>
<keyword evidence="7 14" id="KW-0862">Zinc</keyword>
<evidence type="ECO:0000256" key="4">
    <source>
        <dbReference type="ARBA" id="ARBA00022723"/>
    </source>
</evidence>
<dbReference type="EC" id="3.4.24.84" evidence="15"/>
<dbReference type="OrthoDB" id="360839at2759"/>
<evidence type="ECO:0000256" key="1">
    <source>
        <dbReference type="ARBA" id="ARBA00004477"/>
    </source>
</evidence>
<evidence type="ECO:0000256" key="13">
    <source>
        <dbReference type="PIRSR" id="PIRSR627057-1"/>
    </source>
</evidence>
<comment type="cofactor">
    <cofactor evidence="14 15">
        <name>Zn(2+)</name>
        <dbReference type="ChEBI" id="CHEBI:29105"/>
    </cofactor>
    <text evidence="14 15">Binds 1 zinc ion per subunit.</text>
</comment>
<dbReference type="Pfam" id="PF01435">
    <property type="entry name" value="Peptidase_M48"/>
    <property type="match status" value="1"/>
</dbReference>
<evidence type="ECO:0000256" key="9">
    <source>
        <dbReference type="ARBA" id="ARBA00023049"/>
    </source>
</evidence>
<evidence type="ECO:0000256" key="11">
    <source>
        <dbReference type="ARBA" id="ARBA00044456"/>
    </source>
</evidence>
<evidence type="ECO:0000313" key="19">
    <source>
        <dbReference type="Proteomes" id="UP000269721"/>
    </source>
</evidence>
<evidence type="ECO:0000256" key="6">
    <source>
        <dbReference type="ARBA" id="ARBA00022824"/>
    </source>
</evidence>
<keyword evidence="10 15" id="KW-0472">Membrane</keyword>
<evidence type="ECO:0000256" key="14">
    <source>
        <dbReference type="PIRSR" id="PIRSR627057-2"/>
    </source>
</evidence>
<feature type="binding site" evidence="14">
    <location>
        <position position="311"/>
    </location>
    <ligand>
        <name>Zn(2+)</name>
        <dbReference type="ChEBI" id="CHEBI:29105"/>
        <note>catalytic</note>
    </ligand>
</feature>
<dbReference type="InterPro" id="IPR027057">
    <property type="entry name" value="CAXX_Prtase_1"/>
</dbReference>
<feature type="active site" evidence="13">
    <location>
        <position position="308"/>
    </location>
</feature>
<evidence type="ECO:0000259" key="17">
    <source>
        <dbReference type="Pfam" id="PF16491"/>
    </source>
</evidence>
<comment type="caution">
    <text evidence="15">Lacks conserved residue(s) required for the propagation of feature annotation.</text>
</comment>
<name>A0A4P9WD97_9FUNG</name>
<dbReference type="InterPro" id="IPR032456">
    <property type="entry name" value="Peptidase_M48_N"/>
</dbReference>
<feature type="domain" description="CAAX prenyl protease 1 N-terminal" evidence="17">
    <location>
        <begin position="42"/>
        <end position="234"/>
    </location>
</feature>
<organism evidence="18 19">
    <name type="scientific">Blyttiomyces helicus</name>
    <dbReference type="NCBI Taxonomy" id="388810"/>
    <lineage>
        <taxon>Eukaryota</taxon>
        <taxon>Fungi</taxon>
        <taxon>Fungi incertae sedis</taxon>
        <taxon>Chytridiomycota</taxon>
        <taxon>Chytridiomycota incertae sedis</taxon>
        <taxon>Chytridiomycetes</taxon>
        <taxon>Chytridiomycetes incertae sedis</taxon>
        <taxon>Blyttiomyces</taxon>
    </lineage>
</organism>
<dbReference type="GO" id="GO:0046872">
    <property type="term" value="F:metal ion binding"/>
    <property type="evidence" value="ECO:0007669"/>
    <property type="project" value="UniProtKB-UniRule"/>
</dbReference>
<gene>
    <name evidence="18" type="ORF">BDK51DRAFT_36135</name>
</gene>
<dbReference type="FunFam" id="3.30.2010.10:FF:000002">
    <property type="entry name" value="CAAX prenyl protease"/>
    <property type="match status" value="1"/>
</dbReference>
<keyword evidence="3 15" id="KW-0812">Transmembrane</keyword>
<dbReference type="EMBL" id="KZ995448">
    <property type="protein sequence ID" value="RKO90651.1"/>
    <property type="molecule type" value="Genomic_DNA"/>
</dbReference>
<proteinExistence type="inferred from homology"/>
<evidence type="ECO:0000256" key="15">
    <source>
        <dbReference type="RuleBase" id="RU366005"/>
    </source>
</evidence>
<evidence type="ECO:0000256" key="10">
    <source>
        <dbReference type="ARBA" id="ARBA00023136"/>
    </source>
</evidence>
<feature type="transmembrane region" description="Helical" evidence="15">
    <location>
        <begin position="133"/>
        <end position="158"/>
    </location>
</feature>
<keyword evidence="5 15" id="KW-0378">Hydrolase</keyword>
<dbReference type="CDD" id="cd07343">
    <property type="entry name" value="M48A_Zmpste24p_like"/>
    <property type="match status" value="1"/>
</dbReference>
<evidence type="ECO:0000256" key="5">
    <source>
        <dbReference type="ARBA" id="ARBA00022801"/>
    </source>
</evidence>
<evidence type="ECO:0000256" key="2">
    <source>
        <dbReference type="ARBA" id="ARBA00022670"/>
    </source>
</evidence>
<keyword evidence="4 14" id="KW-0479">Metal-binding</keyword>
<evidence type="ECO:0000313" key="18">
    <source>
        <dbReference type="EMBL" id="RKO90651.1"/>
    </source>
</evidence>
<feature type="active site" description="Proton donor" evidence="13">
    <location>
        <position position="389"/>
    </location>
</feature>
<evidence type="ECO:0000259" key="16">
    <source>
        <dbReference type="Pfam" id="PF01435"/>
    </source>
</evidence>
<accession>A0A4P9WD97</accession>
<dbReference type="AlphaFoldDB" id="A0A4P9WD97"/>
<evidence type="ECO:0000256" key="8">
    <source>
        <dbReference type="ARBA" id="ARBA00022989"/>
    </source>
</evidence>
<evidence type="ECO:0000256" key="12">
    <source>
        <dbReference type="ARBA" id="ARBA00060927"/>
    </source>
</evidence>
<dbReference type="Pfam" id="PF16491">
    <property type="entry name" value="Peptidase_M48_N"/>
    <property type="match status" value="1"/>
</dbReference>
<feature type="binding site" evidence="14">
    <location>
        <position position="385"/>
    </location>
    <ligand>
        <name>Zn(2+)</name>
        <dbReference type="ChEBI" id="CHEBI:29105"/>
        <note>catalytic</note>
    </ligand>
</feature>
<comment type="catalytic activity">
    <reaction evidence="11 15">
        <text>Hydrolyzes the peptide bond -P2-(S-farnesyl or geranylgeranyl)C-P1'-P2'-P3'-COOH where P1' and P2' are amino acids with aliphatic side chains and P3' is any C-terminal residue.</text>
        <dbReference type="EC" id="3.4.24.84"/>
    </reaction>
</comment>
<dbReference type="GO" id="GO:0005789">
    <property type="term" value="C:endoplasmic reticulum membrane"/>
    <property type="evidence" value="ECO:0007669"/>
    <property type="project" value="UniProtKB-SubCell"/>
</dbReference>
<sequence>MSSAWRSAFGKIWDTFPYQNAVLAFACCTYAWETYLNWRQFSRLRTKRRPKAVEEISSAEDYEKAGGYSRDKLLYSFVHDSYDLVELFITLSLNLGPKFWAFSGDLISAAGYGTNNERSPALRRCQIKILQSVLFAFLSLVASMLAEMPLSLYFEFVIEARHGFNKQTLGLFLTDKIKGIFLGTLIGIPVLSGALYIIRVAGDSFFFYVWGFMLVFQLIMVVIFPTLIQPLFNKYTPLEDGELKTKINVLAARIRFPLTKIFVVDGSKRSSHSNAYFYGFFGNKRIVLFDTLLAHSSVEEVCGVLAHEIGHWFHNHVLQGLVIIQLQMLVQFYLFNEFIHYTPLYASFGYDSQPILIGYLLFQYIFSPVNTLLNFSMNLLSRKNEFQADAYAKKLGYTDVLRTALIKLHVKNLGNLNPDSWYSAWSYSHPPLVER</sequence>
<dbReference type="Gene3D" id="3.30.2010.10">
    <property type="entry name" value="Metalloproteases ('zincins'), catalytic domain"/>
    <property type="match status" value="1"/>
</dbReference>
<feature type="transmembrane region" description="Helical" evidence="15">
    <location>
        <begin position="205"/>
        <end position="228"/>
    </location>
</feature>
<feature type="transmembrane region" description="Helical" evidence="15">
    <location>
        <begin position="179"/>
        <end position="199"/>
    </location>
</feature>
<reference evidence="19" key="1">
    <citation type="journal article" date="2018" name="Nat. Microbiol.">
        <title>Leveraging single-cell genomics to expand the fungal tree of life.</title>
        <authorList>
            <person name="Ahrendt S.R."/>
            <person name="Quandt C.A."/>
            <person name="Ciobanu D."/>
            <person name="Clum A."/>
            <person name="Salamov A."/>
            <person name="Andreopoulos B."/>
            <person name="Cheng J.F."/>
            <person name="Woyke T."/>
            <person name="Pelin A."/>
            <person name="Henrissat B."/>
            <person name="Reynolds N.K."/>
            <person name="Benny G.L."/>
            <person name="Smith M.E."/>
            <person name="James T.Y."/>
            <person name="Grigoriev I.V."/>
        </authorList>
    </citation>
    <scope>NUCLEOTIDE SEQUENCE [LARGE SCALE GENOMIC DNA]</scope>
</reference>
<dbReference type="GO" id="GO:0071586">
    <property type="term" value="P:CAAX-box protein processing"/>
    <property type="evidence" value="ECO:0007669"/>
    <property type="project" value="UniProtKB-UniRule"/>
</dbReference>
<feature type="transmembrane region" description="Helical" evidence="15">
    <location>
        <begin position="355"/>
        <end position="373"/>
    </location>
</feature>
<dbReference type="InterPro" id="IPR001915">
    <property type="entry name" value="Peptidase_M48"/>
</dbReference>
<dbReference type="Proteomes" id="UP000269721">
    <property type="component" value="Unassembled WGS sequence"/>
</dbReference>
<feature type="domain" description="Peptidase M48" evidence="16">
    <location>
        <begin position="237"/>
        <end position="435"/>
    </location>
</feature>
<evidence type="ECO:0000256" key="7">
    <source>
        <dbReference type="ARBA" id="ARBA00022833"/>
    </source>
</evidence>
<keyword evidence="9 15" id="KW-0482">Metalloprotease</keyword>